<dbReference type="Gene3D" id="3.20.80.10">
    <property type="entry name" value="Regulatory factor, effector binding domain"/>
    <property type="match status" value="1"/>
</dbReference>
<sequence length="182" mass="21081">MANLKKIEFVDFGPYKMVGKEIRTKIEGFNPIFPSKYPTIPSLWQQCFSDGTFDKLENMTDYCPVETPDGYEGYIRDFNKEDGTFTYVAGFFMKADTPVPDGYAAYDIPACTIAKAWIEGEEHEIYPNADQLTMEAIHQHGYEPDWQNYFKCEVYTEQRFGMPQRSGQKVLILDIYIPVKQD</sequence>
<dbReference type="SUPFAM" id="SSF55136">
    <property type="entry name" value="Probable bacterial effector-binding domain"/>
    <property type="match status" value="1"/>
</dbReference>
<dbReference type="OrthoDB" id="2581987at2"/>
<accession>A0A3A6PND4</accession>
<comment type="caution">
    <text evidence="2">The sequence shown here is derived from an EMBL/GenBank/DDBJ whole genome shotgun (WGS) entry which is preliminary data.</text>
</comment>
<reference evidence="2 3" key="1">
    <citation type="submission" date="2018-09" db="EMBL/GenBank/DDBJ databases">
        <title>Paenibacillus aracenensis nov. sp. isolated from a cave in southern Spain.</title>
        <authorList>
            <person name="Jurado V."/>
            <person name="Gutierrez-Patricio S."/>
            <person name="Gonzalez-Pimentel J.L."/>
            <person name="Miller A.Z."/>
            <person name="Laiz L."/>
            <person name="Saiz-Jimenez C."/>
        </authorList>
    </citation>
    <scope>NUCLEOTIDE SEQUENCE [LARGE SCALE GENOMIC DNA]</scope>
    <source>
        <strain evidence="2 3">JCM 19203</strain>
    </source>
</reference>
<evidence type="ECO:0000313" key="2">
    <source>
        <dbReference type="EMBL" id="RJX37483.1"/>
    </source>
</evidence>
<dbReference type="InterPro" id="IPR011256">
    <property type="entry name" value="Reg_factor_effector_dom_sf"/>
</dbReference>
<name>A0A3A6PND4_9BACL</name>
<protein>
    <submittedName>
        <fullName evidence="2">AraC family transcriptional regulator</fullName>
    </submittedName>
</protein>
<organism evidence="2 3">
    <name type="scientific">Paenibacillus pinisoli</name>
    <dbReference type="NCBI Taxonomy" id="1276110"/>
    <lineage>
        <taxon>Bacteria</taxon>
        <taxon>Bacillati</taxon>
        <taxon>Bacillota</taxon>
        <taxon>Bacilli</taxon>
        <taxon>Bacillales</taxon>
        <taxon>Paenibacillaceae</taxon>
        <taxon>Paenibacillus</taxon>
    </lineage>
</organism>
<proteinExistence type="predicted"/>
<gene>
    <name evidence="2" type="ORF">D3P09_21090</name>
</gene>
<dbReference type="Pfam" id="PF06445">
    <property type="entry name" value="GyrI-like"/>
    <property type="match status" value="1"/>
</dbReference>
<dbReference type="InterPro" id="IPR029442">
    <property type="entry name" value="GyrI-like"/>
</dbReference>
<keyword evidence="3" id="KW-1185">Reference proteome</keyword>
<dbReference type="AlphaFoldDB" id="A0A3A6PND4"/>
<evidence type="ECO:0000313" key="3">
    <source>
        <dbReference type="Proteomes" id="UP000267798"/>
    </source>
</evidence>
<feature type="domain" description="GyrI-like small molecule binding" evidence="1">
    <location>
        <begin position="6"/>
        <end position="180"/>
    </location>
</feature>
<dbReference type="Proteomes" id="UP000267798">
    <property type="component" value="Unassembled WGS sequence"/>
</dbReference>
<dbReference type="RefSeq" id="WP_120113407.1">
    <property type="nucleotide sequence ID" value="NZ_QXQB01000005.1"/>
</dbReference>
<evidence type="ECO:0000259" key="1">
    <source>
        <dbReference type="Pfam" id="PF06445"/>
    </source>
</evidence>
<dbReference type="EMBL" id="QXQB01000005">
    <property type="protein sequence ID" value="RJX37483.1"/>
    <property type="molecule type" value="Genomic_DNA"/>
</dbReference>